<dbReference type="InterPro" id="IPR039561">
    <property type="entry name" value="Peptidase_M15C"/>
</dbReference>
<dbReference type="OrthoDB" id="8479979at2"/>
<dbReference type="GO" id="GO:0008233">
    <property type="term" value="F:peptidase activity"/>
    <property type="evidence" value="ECO:0007669"/>
    <property type="project" value="InterPro"/>
</dbReference>
<dbReference type="eggNOG" id="COG1876">
    <property type="taxonomic scope" value="Bacteria"/>
</dbReference>
<dbReference type="CDD" id="cd14845">
    <property type="entry name" value="L-Ala-D-Glu_peptidase_like"/>
    <property type="match status" value="1"/>
</dbReference>
<evidence type="ECO:0000256" key="1">
    <source>
        <dbReference type="SAM" id="Phobius"/>
    </source>
</evidence>
<evidence type="ECO:0000259" key="2">
    <source>
        <dbReference type="Pfam" id="PF13539"/>
    </source>
</evidence>
<sequence>MVAAAVLAYFLIVVLGVLLIVFPGYRTYVISTLLGAFNHGAMPVFRAGLKFYSGVIVAGQALCNGIKGVGRFVSCSPLLTAAAFLLVVAPSLTALVLHSPAVFDFSDDRRVADRQIAVLLEGEQLVPPPPLPPEVFTTREVEMVRPDVVHASRNWNLLDQVFTQRLLVVFKLMKERHGYDMVLIEGYRSPERQARLYEQGAHVTQVGANMSYHQHGLAADSAFYRDGKVVISERDPWAMRGYQLYGEVAEQVGLTWGGRWKMQDYGHVELRRSGVLGRDSNR</sequence>
<gene>
    <name evidence="3" type="ordered locus">Daro_2191</name>
</gene>
<evidence type="ECO:0000313" key="3">
    <source>
        <dbReference type="EMBL" id="AAZ46930.1"/>
    </source>
</evidence>
<dbReference type="HOGENOM" id="CLU_084402_0_0_4"/>
<accession>Q47E01</accession>
<name>Q47E01_DECAR</name>
<keyword evidence="1" id="KW-0812">Transmembrane</keyword>
<dbReference type="SUPFAM" id="SSF55166">
    <property type="entry name" value="Hedgehog/DD-peptidase"/>
    <property type="match status" value="1"/>
</dbReference>
<keyword evidence="1" id="KW-1133">Transmembrane helix</keyword>
<dbReference type="Pfam" id="PF13539">
    <property type="entry name" value="Peptidase_M15_4"/>
    <property type="match status" value="1"/>
</dbReference>
<protein>
    <recommendedName>
        <fullName evidence="2">Peptidase M15C domain-containing protein</fullName>
    </recommendedName>
</protein>
<dbReference type="KEGG" id="dar:Daro_2191"/>
<organism evidence="3">
    <name type="scientific">Dechloromonas aromatica (strain RCB)</name>
    <dbReference type="NCBI Taxonomy" id="159087"/>
    <lineage>
        <taxon>Bacteria</taxon>
        <taxon>Pseudomonadati</taxon>
        <taxon>Pseudomonadota</taxon>
        <taxon>Betaproteobacteria</taxon>
        <taxon>Rhodocyclales</taxon>
        <taxon>Azonexaceae</taxon>
        <taxon>Dechloromonas</taxon>
    </lineage>
</organism>
<feature type="transmembrane region" description="Helical" evidence="1">
    <location>
        <begin position="45"/>
        <end position="66"/>
    </location>
</feature>
<dbReference type="STRING" id="159087.Daro_2191"/>
<feature type="domain" description="Peptidase M15C" evidence="2">
    <location>
        <begin position="208"/>
        <end position="270"/>
    </location>
</feature>
<proteinExistence type="predicted"/>
<feature type="transmembrane region" description="Helical" evidence="1">
    <location>
        <begin position="7"/>
        <end position="25"/>
    </location>
</feature>
<dbReference type="AlphaFoldDB" id="Q47E01"/>
<keyword evidence="1" id="KW-0472">Membrane</keyword>
<reference evidence="3" key="1">
    <citation type="submission" date="2005-08" db="EMBL/GenBank/DDBJ databases">
        <title>Complete sequence of Dechloromonas aromatica RCB.</title>
        <authorList>
            <person name="Salinero K.K."/>
            <person name="Copeland A."/>
            <person name="Lucas S."/>
            <person name="Lapidus A."/>
            <person name="Barry K."/>
            <person name="Detter J.C."/>
            <person name="Glavina T."/>
            <person name="Hammon N."/>
            <person name="Israni S."/>
            <person name="Pitluck S."/>
            <person name="Di Bartolo G."/>
            <person name="Trong S."/>
            <person name="Schmutz J."/>
            <person name="Larimer F."/>
            <person name="Land M."/>
            <person name="Ivanova N."/>
            <person name="Richardson P."/>
        </authorList>
    </citation>
    <scope>NUCLEOTIDE SEQUENCE</scope>
    <source>
        <strain evidence="3">RCB</strain>
    </source>
</reference>
<dbReference type="EMBL" id="CP000089">
    <property type="protein sequence ID" value="AAZ46930.1"/>
    <property type="molecule type" value="Genomic_DNA"/>
</dbReference>
<dbReference type="InterPro" id="IPR009045">
    <property type="entry name" value="Zn_M74/Hedgehog-like"/>
</dbReference>
<dbReference type="Gene3D" id="3.30.1380.10">
    <property type="match status" value="1"/>
</dbReference>
<feature type="transmembrane region" description="Helical" evidence="1">
    <location>
        <begin position="78"/>
        <end position="97"/>
    </location>
</feature>